<dbReference type="InterPro" id="IPR036922">
    <property type="entry name" value="Rieske_2Fe-2S_sf"/>
</dbReference>
<evidence type="ECO:0000313" key="11">
    <source>
        <dbReference type="Proteomes" id="UP000480266"/>
    </source>
</evidence>
<keyword evidence="2" id="KW-0001">2Fe-2S</keyword>
<dbReference type="SUPFAM" id="SSF55961">
    <property type="entry name" value="Bet v1-like"/>
    <property type="match status" value="1"/>
</dbReference>
<evidence type="ECO:0000313" key="10">
    <source>
        <dbReference type="EMBL" id="NGX97608.1"/>
    </source>
</evidence>
<evidence type="ECO:0000256" key="1">
    <source>
        <dbReference type="ARBA" id="ARBA00008751"/>
    </source>
</evidence>
<dbReference type="GO" id="GO:0005506">
    <property type="term" value="F:iron ion binding"/>
    <property type="evidence" value="ECO:0007669"/>
    <property type="project" value="InterPro"/>
</dbReference>
<dbReference type="CDD" id="cd03469">
    <property type="entry name" value="Rieske_RO_Alpha_N"/>
    <property type="match status" value="1"/>
</dbReference>
<proteinExistence type="inferred from homology"/>
<evidence type="ECO:0000256" key="3">
    <source>
        <dbReference type="ARBA" id="ARBA00022723"/>
    </source>
</evidence>
<evidence type="ECO:0000256" key="5">
    <source>
        <dbReference type="ARBA" id="ARBA00023002"/>
    </source>
</evidence>
<keyword evidence="5" id="KW-0560">Oxidoreductase</keyword>
<dbReference type="Pfam" id="PF00848">
    <property type="entry name" value="Ring_hydroxyl_A"/>
    <property type="match status" value="1"/>
</dbReference>
<comment type="similarity">
    <text evidence="1">Belongs to the bacterial ring-hydroxylating dioxygenase alpha subunit family.</text>
</comment>
<feature type="domain" description="Rieske" evidence="9">
    <location>
        <begin position="42"/>
        <end position="151"/>
    </location>
</feature>
<dbReference type="EMBL" id="JAAMRR010001080">
    <property type="protein sequence ID" value="NGX97608.1"/>
    <property type="molecule type" value="Genomic_DNA"/>
</dbReference>
<keyword evidence="4" id="KW-0223">Dioxygenase</keyword>
<gene>
    <name evidence="10" type="ORF">G4V63_21105</name>
</gene>
<evidence type="ECO:0000259" key="9">
    <source>
        <dbReference type="PROSITE" id="PS51296"/>
    </source>
</evidence>
<dbReference type="AlphaFoldDB" id="A0A7C9VGD7"/>
<dbReference type="PANTHER" id="PTHR43756:SF1">
    <property type="entry name" value="3-PHENYLPROPIONATE_CINNAMIC ACID DIOXYGENASE SUBUNIT ALPHA"/>
    <property type="match status" value="1"/>
</dbReference>
<dbReference type="InterPro" id="IPR017941">
    <property type="entry name" value="Rieske_2Fe-2S"/>
</dbReference>
<keyword evidence="3" id="KW-0479">Metal-binding</keyword>
<organism evidence="10 11">
    <name type="scientific">Candidatus Afipia apatlaquensis</name>
    <dbReference type="NCBI Taxonomy" id="2712852"/>
    <lineage>
        <taxon>Bacteria</taxon>
        <taxon>Pseudomonadati</taxon>
        <taxon>Pseudomonadota</taxon>
        <taxon>Alphaproteobacteria</taxon>
        <taxon>Hyphomicrobiales</taxon>
        <taxon>Nitrobacteraceae</taxon>
        <taxon>Afipia</taxon>
    </lineage>
</organism>
<keyword evidence="11" id="KW-1185">Reference proteome</keyword>
<evidence type="ECO:0000256" key="6">
    <source>
        <dbReference type="ARBA" id="ARBA00023004"/>
    </source>
</evidence>
<keyword evidence="7" id="KW-0411">Iron-sulfur</keyword>
<reference evidence="10" key="1">
    <citation type="submission" date="2020-02" db="EMBL/GenBank/DDBJ databases">
        <title>Draft genome sequence of Candidatus Afipia apatlaquensis IBT-C3, a potential strain for decolorization of textile dyes.</title>
        <authorList>
            <person name="Sanchez-Reyes A."/>
            <person name="Breton-Deval L."/>
            <person name="Mangelson H."/>
            <person name="Sanchez-Flores A."/>
        </authorList>
    </citation>
    <scope>NUCLEOTIDE SEQUENCE [LARGE SCALE GENOMIC DNA]</scope>
    <source>
        <strain evidence="10">IBT-C3</strain>
    </source>
</reference>
<keyword evidence="8" id="KW-0520">NAD</keyword>
<dbReference type="SUPFAM" id="SSF50022">
    <property type="entry name" value="ISP domain"/>
    <property type="match status" value="1"/>
</dbReference>
<dbReference type="Gene3D" id="2.102.10.10">
    <property type="entry name" value="Rieske [2Fe-2S] iron-sulphur domain"/>
    <property type="match status" value="1"/>
</dbReference>
<dbReference type="CDD" id="cd00680">
    <property type="entry name" value="RHO_alpha_C"/>
    <property type="match status" value="1"/>
</dbReference>
<evidence type="ECO:0000256" key="2">
    <source>
        <dbReference type="ARBA" id="ARBA00022714"/>
    </source>
</evidence>
<dbReference type="GO" id="GO:0051213">
    <property type="term" value="F:dioxygenase activity"/>
    <property type="evidence" value="ECO:0007669"/>
    <property type="project" value="UniProtKB-KW"/>
</dbReference>
<dbReference type="PANTHER" id="PTHR43756">
    <property type="entry name" value="CHOLINE MONOOXYGENASE, CHLOROPLASTIC"/>
    <property type="match status" value="1"/>
</dbReference>
<dbReference type="PROSITE" id="PS51296">
    <property type="entry name" value="RIESKE"/>
    <property type="match status" value="1"/>
</dbReference>
<dbReference type="GO" id="GO:0051537">
    <property type="term" value="F:2 iron, 2 sulfur cluster binding"/>
    <property type="evidence" value="ECO:0007669"/>
    <property type="project" value="UniProtKB-KW"/>
</dbReference>
<evidence type="ECO:0000256" key="7">
    <source>
        <dbReference type="ARBA" id="ARBA00023014"/>
    </source>
</evidence>
<dbReference type="PRINTS" id="PR00090">
    <property type="entry name" value="RNGDIOXGNASE"/>
</dbReference>
<evidence type="ECO:0000256" key="8">
    <source>
        <dbReference type="ARBA" id="ARBA00023027"/>
    </source>
</evidence>
<dbReference type="InterPro" id="IPR015881">
    <property type="entry name" value="ARHD_Rieske_2Fe_2S"/>
</dbReference>
<keyword evidence="6" id="KW-0408">Iron</keyword>
<dbReference type="InterPro" id="IPR001663">
    <property type="entry name" value="Rng_hydr_dOase-A"/>
</dbReference>
<dbReference type="Gene3D" id="3.90.380.10">
    <property type="entry name" value="Naphthalene 1,2-dioxygenase Alpha Subunit, Chain A, domain 1"/>
    <property type="match status" value="1"/>
</dbReference>
<evidence type="ECO:0000256" key="4">
    <source>
        <dbReference type="ARBA" id="ARBA00022964"/>
    </source>
</evidence>
<sequence length="396" mass="45308">MQSTSIQVSHSLRSDHYVDNKIYSDPAIFKIEQEKIFKKVWKFACCESEVPNKNDYRSLSVAGVPLFVARSPDGKLRAFVNSCSHRGAKIVDVPRGNARELECPFHRWTYNTYGECTTIPREEAFASAGIDKSKCGLPEVRCESLHGLVFVNLDQEAKPLVEWLGGCLEIFDDLFGKAELEVFHFHEQVVKSNWKHWQETNMELYHEYLHVLNRQTSMREPAYFKRKWRGYSGGHATLDPLVVDYSKMKGMKSRGGYELPGLQPNEFRLVDIFPDVMLNCRATVMRIDTQMPISPSETLVQFRGLGVKGEPADVRKARLRDHAEFWGPFGRNLPEDQFAAERQTETMKGEATPISLMAREEDNMTQDDFPIREYYREWSALTGLNPADPRPAATGA</sequence>
<dbReference type="PROSITE" id="PS00570">
    <property type="entry name" value="RING_HYDROXYL_ALPHA"/>
    <property type="match status" value="1"/>
</dbReference>
<dbReference type="InterPro" id="IPR015879">
    <property type="entry name" value="Ring_hydroxy_dOase_asu_C_dom"/>
</dbReference>
<accession>A0A7C9VGD7</accession>
<dbReference type="Proteomes" id="UP000480266">
    <property type="component" value="Unassembled WGS sequence"/>
</dbReference>
<protein>
    <submittedName>
        <fullName evidence="10">Rieske 2Fe-2S domain-containing protein</fullName>
    </submittedName>
</protein>
<dbReference type="Pfam" id="PF00355">
    <property type="entry name" value="Rieske"/>
    <property type="match status" value="1"/>
</dbReference>
<name>A0A7C9VGD7_9BRAD</name>
<comment type="caution">
    <text evidence="10">The sequence shown here is derived from an EMBL/GenBank/DDBJ whole genome shotgun (WGS) entry which is preliminary data.</text>
</comment>